<proteinExistence type="predicted"/>
<dbReference type="SUPFAM" id="SSF53062">
    <property type="entry name" value="PTS system fructose IIA component-like"/>
    <property type="match status" value="1"/>
</dbReference>
<sequence length="135" mass="14429">MKTCIVLIAHVPLASALRSCVLHVFPECESEVLALDVPPCAQPAEMRDAAQDLMNRSGAQQFLLVSDVAGATPHNIACGLVHEPTAGLITGANLPMLLRAVNYRHEDLDSLIERALAGGRQGMLRPQLQASCAHQ</sequence>
<evidence type="ECO:0000256" key="1">
    <source>
        <dbReference type="ARBA" id="ARBA00022679"/>
    </source>
</evidence>
<dbReference type="InterPro" id="IPR051471">
    <property type="entry name" value="Bacterial_PTS_sugar_comp"/>
</dbReference>
<dbReference type="EMBL" id="CP042344">
    <property type="protein sequence ID" value="QEA14477.1"/>
    <property type="molecule type" value="Genomic_DNA"/>
</dbReference>
<name>A0A5B8S1G3_9BURK</name>
<dbReference type="Gene3D" id="3.40.50.510">
    <property type="entry name" value="Phosphotransferase system, mannose-type IIA component"/>
    <property type="match status" value="1"/>
</dbReference>
<keyword evidence="4" id="KW-1185">Reference proteome</keyword>
<dbReference type="InterPro" id="IPR004701">
    <property type="entry name" value="PTS_EIIA_man-typ"/>
</dbReference>
<keyword evidence="1" id="KW-0808">Transferase</keyword>
<dbReference type="PROSITE" id="PS51096">
    <property type="entry name" value="PTS_EIIA_TYPE_4"/>
    <property type="match status" value="1"/>
</dbReference>
<evidence type="ECO:0000313" key="4">
    <source>
        <dbReference type="Proteomes" id="UP000321199"/>
    </source>
</evidence>
<evidence type="ECO:0000259" key="2">
    <source>
        <dbReference type="PROSITE" id="PS51096"/>
    </source>
</evidence>
<protein>
    <submittedName>
        <fullName evidence="3">PTS fructose transporter subunit IIA</fullName>
    </submittedName>
</protein>
<gene>
    <name evidence="3" type="ORF">FOZ74_05370</name>
</gene>
<dbReference type="RefSeq" id="WP_146914088.1">
    <property type="nucleotide sequence ID" value="NZ_CP042344.1"/>
</dbReference>
<reference evidence="3 4" key="1">
    <citation type="submission" date="2019-07" db="EMBL/GenBank/DDBJ databases">
        <title>Complete genome sequence of Comamonas sp. NLF 7-7 isolated from livestock.</title>
        <authorList>
            <person name="Kim D.H."/>
            <person name="Kim J.G."/>
        </authorList>
    </citation>
    <scope>NUCLEOTIDE SEQUENCE [LARGE SCALE GENOMIC DNA]</scope>
    <source>
        <strain evidence="3 4">NLF 7-7</strain>
    </source>
</reference>
<dbReference type="InterPro" id="IPR036662">
    <property type="entry name" value="PTS_EIIA_man-typ_sf"/>
</dbReference>
<organism evidence="3 4">
    <name type="scientific">Comamonas flocculans</name>
    <dbReference type="NCBI Taxonomy" id="2597701"/>
    <lineage>
        <taxon>Bacteria</taxon>
        <taxon>Pseudomonadati</taxon>
        <taxon>Pseudomonadota</taxon>
        <taxon>Betaproteobacteria</taxon>
        <taxon>Burkholderiales</taxon>
        <taxon>Comamonadaceae</taxon>
        <taxon>Comamonas</taxon>
    </lineage>
</organism>
<dbReference type="GO" id="GO:0009401">
    <property type="term" value="P:phosphoenolpyruvate-dependent sugar phosphotransferase system"/>
    <property type="evidence" value="ECO:0007669"/>
    <property type="project" value="InterPro"/>
</dbReference>
<dbReference type="GO" id="GO:0016020">
    <property type="term" value="C:membrane"/>
    <property type="evidence" value="ECO:0007669"/>
    <property type="project" value="InterPro"/>
</dbReference>
<dbReference type="Pfam" id="PF03610">
    <property type="entry name" value="EIIA-man"/>
    <property type="match status" value="1"/>
</dbReference>
<feature type="domain" description="PTS EIIA type-4" evidence="2">
    <location>
        <begin position="2"/>
        <end position="123"/>
    </location>
</feature>
<dbReference type="OrthoDB" id="8795346at2"/>
<dbReference type="KEGG" id="cof:FOZ74_05370"/>
<evidence type="ECO:0000313" key="3">
    <source>
        <dbReference type="EMBL" id="QEA14477.1"/>
    </source>
</evidence>
<dbReference type="Proteomes" id="UP000321199">
    <property type="component" value="Chromosome"/>
</dbReference>
<dbReference type="AlphaFoldDB" id="A0A5B8S1G3"/>
<accession>A0A5B8S1G3</accession>
<dbReference type="PANTHER" id="PTHR33799">
    <property type="entry name" value="PTS PERMEASE-RELATED-RELATED"/>
    <property type="match status" value="1"/>
</dbReference>
<dbReference type="GO" id="GO:0016740">
    <property type="term" value="F:transferase activity"/>
    <property type="evidence" value="ECO:0007669"/>
    <property type="project" value="UniProtKB-KW"/>
</dbReference>
<dbReference type="PANTHER" id="PTHR33799:SF1">
    <property type="entry name" value="PTS SYSTEM MANNOSE-SPECIFIC EIIAB COMPONENT-RELATED"/>
    <property type="match status" value="1"/>
</dbReference>